<protein>
    <submittedName>
        <fullName evidence="2">Uncharacterized protein</fullName>
    </submittedName>
</protein>
<dbReference type="WBParaSite" id="PDA_v2.g27370.t1">
    <property type="protein sequence ID" value="PDA_v2.g27370.t1"/>
    <property type="gene ID" value="PDA_v2.g27370"/>
</dbReference>
<accession>A0A914QDF6</accession>
<evidence type="ECO:0000313" key="2">
    <source>
        <dbReference type="WBParaSite" id="PDA_v2.g27370.t1"/>
    </source>
</evidence>
<keyword evidence="1" id="KW-1185">Reference proteome</keyword>
<organism evidence="1 2">
    <name type="scientific">Panagrolaimus davidi</name>
    <dbReference type="NCBI Taxonomy" id="227884"/>
    <lineage>
        <taxon>Eukaryota</taxon>
        <taxon>Metazoa</taxon>
        <taxon>Ecdysozoa</taxon>
        <taxon>Nematoda</taxon>
        <taxon>Chromadorea</taxon>
        <taxon>Rhabditida</taxon>
        <taxon>Tylenchina</taxon>
        <taxon>Panagrolaimomorpha</taxon>
        <taxon>Panagrolaimoidea</taxon>
        <taxon>Panagrolaimidae</taxon>
        <taxon>Panagrolaimus</taxon>
    </lineage>
</organism>
<dbReference type="AlphaFoldDB" id="A0A914QDF6"/>
<evidence type="ECO:0000313" key="1">
    <source>
        <dbReference type="Proteomes" id="UP000887578"/>
    </source>
</evidence>
<reference evidence="2" key="1">
    <citation type="submission" date="2022-11" db="UniProtKB">
        <authorList>
            <consortium name="WormBaseParasite"/>
        </authorList>
    </citation>
    <scope>IDENTIFICATION</scope>
</reference>
<name>A0A914QDF6_9BILA</name>
<sequence length="242" mass="28604">MTSNAMKNLGFTPNEELAEFQAKANQRRKKVEHEKKKGITILNSNLLYIDNLRYNLIDNTYLITSKVTCFQRLSTIHVLLGHSMNVEQILDLLGYYSLNDFIRQNRQYFNEFLEIFVTKTAKKSTSTNSQLVLNYFNKKIHQHPLLKKSMKEALEEEAFEQGQQKRFRITFDETKYFEFHNSLEFIDGRKEFVKVVAECQRRMLINMNGYVPVNKFALIFKELFNDSYTSVRFLCSCFSGLY</sequence>
<dbReference type="Proteomes" id="UP000887578">
    <property type="component" value="Unplaced"/>
</dbReference>
<proteinExistence type="predicted"/>